<dbReference type="InterPro" id="IPR039841">
    <property type="entry name" value="INTS14"/>
</dbReference>
<comment type="similarity">
    <text evidence="2">Belongs to the Integrator subunit 14 family.</text>
</comment>
<dbReference type="SUPFAM" id="SSF53300">
    <property type="entry name" value="vWA-like"/>
    <property type="match status" value="1"/>
</dbReference>
<sequence length="169" mass="18816">MNPEAALGGGLSTFARLVCYELANVNIGILGFAKEGNVYIESAAHCNCAIKDTSERFTMPTVLLIDASLSMCRPVELADRPEPMQLRHLAVDGLNHLLQYLAIHCKLEFCSIVVYSSLWEVVEPFTRDFDALRDRLTRLQFYDRTAFEAGIEGAKQAVLHEWGATCSCQ</sequence>
<dbReference type="EMBL" id="MNPL01017641">
    <property type="protein sequence ID" value="OQR70415.1"/>
    <property type="molecule type" value="Genomic_DNA"/>
</dbReference>
<dbReference type="OrthoDB" id="2374335at2759"/>
<dbReference type="PANTHER" id="PTHR13532">
    <property type="match status" value="1"/>
</dbReference>
<dbReference type="Gene3D" id="3.40.50.410">
    <property type="entry name" value="von Willebrand factor, type A domain"/>
    <property type="match status" value="1"/>
</dbReference>
<proteinExistence type="inferred from homology"/>
<gene>
    <name evidence="4" type="ORF">BIW11_11650</name>
</gene>
<dbReference type="GO" id="GO:0034472">
    <property type="term" value="P:snRNA 3'-end processing"/>
    <property type="evidence" value="ECO:0007669"/>
    <property type="project" value="TreeGrafter"/>
</dbReference>
<organism evidence="4 5">
    <name type="scientific">Tropilaelaps mercedesae</name>
    <dbReference type="NCBI Taxonomy" id="418985"/>
    <lineage>
        <taxon>Eukaryota</taxon>
        <taxon>Metazoa</taxon>
        <taxon>Ecdysozoa</taxon>
        <taxon>Arthropoda</taxon>
        <taxon>Chelicerata</taxon>
        <taxon>Arachnida</taxon>
        <taxon>Acari</taxon>
        <taxon>Parasitiformes</taxon>
        <taxon>Mesostigmata</taxon>
        <taxon>Gamasina</taxon>
        <taxon>Dermanyssoidea</taxon>
        <taxon>Laelapidae</taxon>
        <taxon>Tropilaelaps</taxon>
    </lineage>
</organism>
<dbReference type="Proteomes" id="UP000192247">
    <property type="component" value="Unassembled WGS sequence"/>
</dbReference>
<keyword evidence="5" id="KW-1185">Reference proteome</keyword>
<dbReference type="InterPro" id="IPR002035">
    <property type="entry name" value="VWF_A"/>
</dbReference>
<dbReference type="Pfam" id="PF13519">
    <property type="entry name" value="VWA_2"/>
    <property type="match status" value="1"/>
</dbReference>
<reference evidence="4 5" key="1">
    <citation type="journal article" date="2017" name="Gigascience">
        <title>Draft genome of the honey bee ectoparasitic mite, Tropilaelaps mercedesae, is shaped by the parasitic life history.</title>
        <authorList>
            <person name="Dong X."/>
            <person name="Armstrong S.D."/>
            <person name="Xia D."/>
            <person name="Makepeace B.L."/>
            <person name="Darby A.C."/>
            <person name="Kadowaki T."/>
        </authorList>
    </citation>
    <scope>NUCLEOTIDE SEQUENCE [LARGE SCALE GENOMIC DNA]</scope>
    <source>
        <strain evidence="4">Wuxi-XJTLU</strain>
    </source>
</reference>
<dbReference type="InParanoid" id="A0A1V9XA37"/>
<dbReference type="STRING" id="418985.A0A1V9XA37"/>
<evidence type="ECO:0000259" key="3">
    <source>
        <dbReference type="Pfam" id="PF13519"/>
    </source>
</evidence>
<dbReference type="GO" id="GO:0032039">
    <property type="term" value="C:integrator complex"/>
    <property type="evidence" value="ECO:0007669"/>
    <property type="project" value="InterPro"/>
</dbReference>
<evidence type="ECO:0000256" key="1">
    <source>
        <dbReference type="ARBA" id="ARBA00016816"/>
    </source>
</evidence>
<evidence type="ECO:0000256" key="2">
    <source>
        <dbReference type="ARBA" id="ARBA00061449"/>
    </source>
</evidence>
<evidence type="ECO:0000313" key="4">
    <source>
        <dbReference type="EMBL" id="OQR70415.1"/>
    </source>
</evidence>
<accession>A0A1V9XA37</accession>
<dbReference type="AlphaFoldDB" id="A0A1V9XA37"/>
<feature type="domain" description="VWFA" evidence="3">
    <location>
        <begin position="61"/>
        <end position="162"/>
    </location>
</feature>
<name>A0A1V9XA37_9ACAR</name>
<feature type="non-terminal residue" evidence="4">
    <location>
        <position position="169"/>
    </location>
</feature>
<evidence type="ECO:0000313" key="5">
    <source>
        <dbReference type="Proteomes" id="UP000192247"/>
    </source>
</evidence>
<dbReference type="PANTHER" id="PTHR13532:SF3">
    <property type="entry name" value="INTEGRATOR COMPLEX SUBUNIT 14"/>
    <property type="match status" value="1"/>
</dbReference>
<comment type="caution">
    <text evidence="4">The sequence shown here is derived from an EMBL/GenBank/DDBJ whole genome shotgun (WGS) entry which is preliminary data.</text>
</comment>
<dbReference type="InterPro" id="IPR036465">
    <property type="entry name" value="vWFA_dom_sf"/>
</dbReference>
<protein>
    <recommendedName>
        <fullName evidence="1">Integrator complex subunit 14</fullName>
    </recommendedName>
</protein>